<sequence length="440" mass="48019">MTRAQTHSKPVVRVGRVRIKGQGSLSALAWRSRPLMLTDDALLCPGYTIPLKQVTKIERVDTKPFCLRLQAKNRTYFLSFENDGELYDWQDDVYSRCPLIGVGEPQGFVHNVHVGFDQMSNSFSVRPVPPHSHSHVSLLCPVIQGLPSQWSALINSGPAVAAAVAGHALPLPLGDSESEKLPIDVKRRSTSDSPALVYAATAPAPAGQKGGRPRSPPVLDGNHSIKVDGLLTGWLWRARWLVLRSKTLTIYRSPRASAGVVIDLGEIRNVESVKPRKLRLETKSGKKYFISFRLAEQATAWRTAIASRLDHAISTPWNFSHNCHVGFDPATGEFTFVNLRHRIPSGVINACAVLVHAAALAAGFVADITLVLVNTYARDGHAARHTGSSPPTLLSPRDLPPLSAEFERCILYTGSKPGLEDKIIEQPPLVTRSGVTRGMS</sequence>
<dbReference type="SUPFAM" id="SSF50729">
    <property type="entry name" value="PH domain-like"/>
    <property type="match status" value="2"/>
</dbReference>
<comment type="caution">
    <text evidence="3">The sequence shown here is derived from an EMBL/GenBank/DDBJ whole genome shotgun (WGS) entry which is preliminary data.</text>
</comment>
<dbReference type="Proteomes" id="UP000717328">
    <property type="component" value="Unassembled WGS sequence"/>
</dbReference>
<dbReference type="PROSITE" id="PS50108">
    <property type="entry name" value="CRIB"/>
    <property type="match status" value="2"/>
</dbReference>
<dbReference type="EMBL" id="JABCKI010000228">
    <property type="protein sequence ID" value="KAG5651543.1"/>
    <property type="molecule type" value="Genomic_DNA"/>
</dbReference>
<evidence type="ECO:0000313" key="3">
    <source>
        <dbReference type="EMBL" id="KAG5651543.1"/>
    </source>
</evidence>
<protein>
    <recommendedName>
        <fullName evidence="5">Non-specific serine/threonine protein kinase</fullName>
    </recommendedName>
</protein>
<proteinExistence type="predicted"/>
<evidence type="ECO:0000259" key="1">
    <source>
        <dbReference type="PROSITE" id="PS50003"/>
    </source>
</evidence>
<dbReference type="InterPro" id="IPR000095">
    <property type="entry name" value="CRIB_dom"/>
</dbReference>
<dbReference type="InterPro" id="IPR011993">
    <property type="entry name" value="PH-like_dom_sf"/>
</dbReference>
<evidence type="ECO:0000259" key="2">
    <source>
        <dbReference type="PROSITE" id="PS50108"/>
    </source>
</evidence>
<dbReference type="InterPro" id="IPR001849">
    <property type="entry name" value="PH_domain"/>
</dbReference>
<accession>A0A9P7GN34</accession>
<reference evidence="3" key="1">
    <citation type="submission" date="2021-02" db="EMBL/GenBank/DDBJ databases">
        <authorList>
            <person name="Nieuwenhuis M."/>
            <person name="Van De Peppel L.J.J."/>
        </authorList>
    </citation>
    <scope>NUCLEOTIDE SEQUENCE</scope>
    <source>
        <strain evidence="3">D49</strain>
    </source>
</reference>
<dbReference type="Gene3D" id="3.90.810.10">
    <property type="entry name" value="CRIB domain"/>
    <property type="match status" value="2"/>
</dbReference>
<keyword evidence="4" id="KW-1185">Reference proteome</keyword>
<dbReference type="InterPro" id="IPR036936">
    <property type="entry name" value="CRIB_dom_sf"/>
</dbReference>
<dbReference type="SMART" id="SM00233">
    <property type="entry name" value="PH"/>
    <property type="match status" value="2"/>
</dbReference>
<reference evidence="3" key="2">
    <citation type="submission" date="2021-10" db="EMBL/GenBank/DDBJ databases">
        <title>Phylogenomics reveals ancestral predisposition of the termite-cultivated fungus Termitomyces towards a domesticated lifestyle.</title>
        <authorList>
            <person name="Auxier B."/>
            <person name="Grum-Grzhimaylo A."/>
            <person name="Cardenas M.E."/>
            <person name="Lodge J.D."/>
            <person name="Laessoe T."/>
            <person name="Pedersen O."/>
            <person name="Smith M.E."/>
            <person name="Kuyper T.W."/>
            <person name="Franco-Molano E.A."/>
            <person name="Baroni T.J."/>
            <person name="Aanen D.K."/>
        </authorList>
    </citation>
    <scope>NUCLEOTIDE SEQUENCE</scope>
    <source>
        <strain evidence="3">D49</strain>
    </source>
</reference>
<gene>
    <name evidence="3" type="ORF">H0H81_008278</name>
</gene>
<dbReference type="OrthoDB" id="248923at2759"/>
<feature type="domain" description="CRIB" evidence="2">
    <location>
        <begin position="102"/>
        <end position="115"/>
    </location>
</feature>
<evidence type="ECO:0000313" key="4">
    <source>
        <dbReference type="Proteomes" id="UP000717328"/>
    </source>
</evidence>
<feature type="domain" description="PH" evidence="1">
    <location>
        <begin position="224"/>
        <end position="310"/>
    </location>
</feature>
<dbReference type="Pfam" id="PF00786">
    <property type="entry name" value="PBD"/>
    <property type="match status" value="1"/>
</dbReference>
<dbReference type="AlphaFoldDB" id="A0A9P7GN34"/>
<feature type="domain" description="CRIB" evidence="2">
    <location>
        <begin position="313"/>
        <end position="326"/>
    </location>
</feature>
<dbReference type="Gene3D" id="2.30.29.30">
    <property type="entry name" value="Pleckstrin-homology domain (PH domain)/Phosphotyrosine-binding domain (PTB)"/>
    <property type="match status" value="1"/>
</dbReference>
<organism evidence="3 4">
    <name type="scientific">Sphagnurus paluster</name>
    <dbReference type="NCBI Taxonomy" id="117069"/>
    <lineage>
        <taxon>Eukaryota</taxon>
        <taxon>Fungi</taxon>
        <taxon>Dikarya</taxon>
        <taxon>Basidiomycota</taxon>
        <taxon>Agaricomycotina</taxon>
        <taxon>Agaricomycetes</taxon>
        <taxon>Agaricomycetidae</taxon>
        <taxon>Agaricales</taxon>
        <taxon>Tricholomatineae</taxon>
        <taxon>Lyophyllaceae</taxon>
        <taxon>Sphagnurus</taxon>
    </lineage>
</organism>
<dbReference type="SMART" id="SM00285">
    <property type="entry name" value="PBD"/>
    <property type="match status" value="2"/>
</dbReference>
<evidence type="ECO:0008006" key="5">
    <source>
        <dbReference type="Google" id="ProtNLM"/>
    </source>
</evidence>
<name>A0A9P7GN34_9AGAR</name>
<dbReference type="PROSITE" id="PS50003">
    <property type="entry name" value="PH_DOMAIN"/>
    <property type="match status" value="1"/>
</dbReference>